<protein>
    <submittedName>
        <fullName evidence="2">Uncharacterized protein</fullName>
    </submittedName>
</protein>
<feature type="compositionally biased region" description="Low complexity" evidence="1">
    <location>
        <begin position="168"/>
        <end position="184"/>
    </location>
</feature>
<keyword evidence="3" id="KW-1185">Reference proteome</keyword>
<dbReference type="Gene3D" id="3.80.10.10">
    <property type="entry name" value="Ribonuclease Inhibitor"/>
    <property type="match status" value="1"/>
</dbReference>
<dbReference type="PROSITE" id="PS51450">
    <property type="entry name" value="LRR"/>
    <property type="match status" value="1"/>
</dbReference>
<feature type="region of interest" description="Disordered" evidence="1">
    <location>
        <begin position="166"/>
        <end position="191"/>
    </location>
</feature>
<feature type="region of interest" description="Disordered" evidence="1">
    <location>
        <begin position="1"/>
        <end position="28"/>
    </location>
</feature>
<dbReference type="SUPFAM" id="SSF52058">
    <property type="entry name" value="L domain-like"/>
    <property type="match status" value="1"/>
</dbReference>
<evidence type="ECO:0000313" key="2">
    <source>
        <dbReference type="EMBL" id="GMT07443.1"/>
    </source>
</evidence>
<dbReference type="PANTHER" id="PTHR46282:SF2">
    <property type="entry name" value="LEUCINE-RICH MELANOCYTE DIFFERENTIATION-ASSOCIATED PROTEIN"/>
    <property type="match status" value="1"/>
</dbReference>
<name>A0AAV5UL96_9BILA</name>
<comment type="caution">
    <text evidence="2">The sequence shown here is derived from an EMBL/GenBank/DDBJ whole genome shotgun (WGS) entry which is preliminary data.</text>
</comment>
<evidence type="ECO:0000313" key="3">
    <source>
        <dbReference type="Proteomes" id="UP001432027"/>
    </source>
</evidence>
<feature type="non-terminal residue" evidence="2">
    <location>
        <position position="191"/>
    </location>
</feature>
<reference evidence="2" key="1">
    <citation type="submission" date="2023-10" db="EMBL/GenBank/DDBJ databases">
        <title>Genome assembly of Pristionchus species.</title>
        <authorList>
            <person name="Yoshida K."/>
            <person name="Sommer R.J."/>
        </authorList>
    </citation>
    <scope>NUCLEOTIDE SEQUENCE</scope>
    <source>
        <strain evidence="2">RS0144</strain>
    </source>
</reference>
<dbReference type="InterPro" id="IPR043313">
    <property type="entry name" value="LRMDA"/>
</dbReference>
<dbReference type="AlphaFoldDB" id="A0AAV5UL96"/>
<accession>A0AAV5UL96</accession>
<dbReference type="InterPro" id="IPR032675">
    <property type="entry name" value="LRR_dom_sf"/>
</dbReference>
<sequence length="191" mass="22102">ARLPENESKETETDMLHSRCYSRQPHSSYEHPCGVAVIDEKNRRIEVRDKSLKNLPPVVIQNRERLEHLNLDGNLLCENAFNMPAFPRLKSLSLQRNKIRDISRLLEYLKARCPRLESLTLVGNPGWPLSQRGLIDKRYSMYRKQTECFLPRLCYIDSLPTEREFHSRGSLPSSSSSNPVDSPSHVMQNTL</sequence>
<feature type="non-terminal residue" evidence="2">
    <location>
        <position position="1"/>
    </location>
</feature>
<gene>
    <name evidence="2" type="ORF">PENTCL1PPCAC_29617</name>
</gene>
<dbReference type="EMBL" id="BTSX01000006">
    <property type="protein sequence ID" value="GMT07443.1"/>
    <property type="molecule type" value="Genomic_DNA"/>
</dbReference>
<dbReference type="Proteomes" id="UP001432027">
    <property type="component" value="Unassembled WGS sequence"/>
</dbReference>
<evidence type="ECO:0000256" key="1">
    <source>
        <dbReference type="SAM" id="MobiDB-lite"/>
    </source>
</evidence>
<dbReference type="PANTHER" id="PTHR46282">
    <property type="entry name" value="LEUCINE-RICH MELANOCYTE DIFFERENTIATION-ASSOCIATED PROTEIN"/>
    <property type="match status" value="1"/>
</dbReference>
<feature type="compositionally biased region" description="Basic and acidic residues" evidence="1">
    <location>
        <begin position="1"/>
        <end position="17"/>
    </location>
</feature>
<dbReference type="InterPro" id="IPR001611">
    <property type="entry name" value="Leu-rich_rpt"/>
</dbReference>
<organism evidence="2 3">
    <name type="scientific">Pristionchus entomophagus</name>
    <dbReference type="NCBI Taxonomy" id="358040"/>
    <lineage>
        <taxon>Eukaryota</taxon>
        <taxon>Metazoa</taxon>
        <taxon>Ecdysozoa</taxon>
        <taxon>Nematoda</taxon>
        <taxon>Chromadorea</taxon>
        <taxon>Rhabditida</taxon>
        <taxon>Rhabditina</taxon>
        <taxon>Diplogasteromorpha</taxon>
        <taxon>Diplogasteroidea</taxon>
        <taxon>Neodiplogasteridae</taxon>
        <taxon>Pristionchus</taxon>
    </lineage>
</organism>
<proteinExistence type="predicted"/>